<name>A0A1I0AYE9_BURCE</name>
<dbReference type="Pfam" id="PF05449">
    <property type="entry name" value="Phage_holin_3_7"/>
    <property type="match status" value="1"/>
</dbReference>
<dbReference type="EMBL" id="PUIQ01000095">
    <property type="protein sequence ID" value="PQP08158.1"/>
    <property type="molecule type" value="Genomic_DNA"/>
</dbReference>
<dbReference type="RefSeq" id="WP_074802675.1">
    <property type="nucleotide sequence ID" value="NZ_FOIG01000001.1"/>
</dbReference>
<comment type="caution">
    <text evidence="1">The sequence shown here is derived from an EMBL/GenBank/DDBJ whole genome shotgun (WGS) entry which is preliminary data.</text>
</comment>
<organism evidence="1 2">
    <name type="scientific">Burkholderia cepacia</name>
    <name type="common">Pseudomonas cepacia</name>
    <dbReference type="NCBI Taxonomy" id="292"/>
    <lineage>
        <taxon>Bacteria</taxon>
        <taxon>Pseudomonadati</taxon>
        <taxon>Pseudomonadota</taxon>
        <taxon>Betaproteobacteria</taxon>
        <taxon>Burkholderiales</taxon>
        <taxon>Burkholderiaceae</taxon>
        <taxon>Burkholderia</taxon>
        <taxon>Burkholderia cepacia complex</taxon>
    </lineage>
</organism>
<proteinExistence type="predicted"/>
<dbReference type="GeneID" id="99783586"/>
<dbReference type="AlphaFoldDB" id="A0A1I0AYE9"/>
<dbReference type="Proteomes" id="UP000238206">
    <property type="component" value="Unassembled WGS sequence"/>
</dbReference>
<sequence>MHISFAVVALAAHFAALVRVLTYRRNGARHRYHVSWVAWAIVVVSGGASIDLALHVEQVDFFDAATAALIALFVFASRGNVARLLRSEQS</sequence>
<protein>
    <submittedName>
        <fullName evidence="1">Phage holin family protein</fullName>
    </submittedName>
</protein>
<reference evidence="1 2" key="1">
    <citation type="submission" date="2018-02" db="EMBL/GenBank/DDBJ databases">
        <title>Draft genome sequencing of Burkholderia cepacia Y14-15.</title>
        <authorList>
            <person name="Zheng B.-X."/>
        </authorList>
    </citation>
    <scope>NUCLEOTIDE SEQUENCE [LARGE SCALE GENOMIC DNA]</scope>
    <source>
        <strain evidence="1 2">Y14-15</strain>
    </source>
</reference>
<evidence type="ECO:0000313" key="2">
    <source>
        <dbReference type="Proteomes" id="UP000238206"/>
    </source>
</evidence>
<accession>A0A1I0AYE9</accession>
<gene>
    <name evidence="1" type="ORF">C5615_36730</name>
</gene>
<evidence type="ECO:0000313" key="1">
    <source>
        <dbReference type="EMBL" id="PQP08158.1"/>
    </source>
</evidence>
<dbReference type="InterPro" id="IPR008473">
    <property type="entry name" value="Phage_holin_3_7"/>
</dbReference>
<accession>A0A2S8I0G4</accession>